<feature type="domain" description="Glycosyltransferase 2-like" evidence="1">
    <location>
        <begin position="2"/>
        <end position="115"/>
    </location>
</feature>
<dbReference type="PANTHER" id="PTHR22916">
    <property type="entry name" value="GLYCOSYLTRANSFERASE"/>
    <property type="match status" value="1"/>
</dbReference>
<dbReference type="InterPro" id="IPR029044">
    <property type="entry name" value="Nucleotide-diphossugar_trans"/>
</dbReference>
<name>A0ABP8ZE40_9MICO</name>
<comment type="caution">
    <text evidence="2">The sequence shown here is derived from an EMBL/GenBank/DDBJ whole genome shotgun (WGS) entry which is preliminary data.</text>
</comment>
<proteinExistence type="predicted"/>
<dbReference type="SUPFAM" id="SSF53448">
    <property type="entry name" value="Nucleotide-diphospho-sugar transferases"/>
    <property type="match status" value="1"/>
</dbReference>
<dbReference type="InterPro" id="IPR001173">
    <property type="entry name" value="Glyco_trans_2-like"/>
</dbReference>
<dbReference type="Pfam" id="PF00535">
    <property type="entry name" value="Glycos_transf_2"/>
    <property type="match status" value="1"/>
</dbReference>
<dbReference type="Gene3D" id="3.90.550.10">
    <property type="entry name" value="Spore Coat Polysaccharide Biosynthesis Protein SpsA, Chain A"/>
    <property type="match status" value="1"/>
</dbReference>
<organism evidence="2 3">
    <name type="scientific">Amnibacterium soli</name>
    <dbReference type="NCBI Taxonomy" id="1282736"/>
    <lineage>
        <taxon>Bacteria</taxon>
        <taxon>Bacillati</taxon>
        <taxon>Actinomycetota</taxon>
        <taxon>Actinomycetes</taxon>
        <taxon>Micrococcales</taxon>
        <taxon>Microbacteriaceae</taxon>
        <taxon>Amnibacterium</taxon>
    </lineage>
</organism>
<dbReference type="EMBL" id="BAABLP010000006">
    <property type="protein sequence ID" value="GAA4753888.1"/>
    <property type="molecule type" value="Genomic_DNA"/>
</dbReference>
<reference evidence="3" key="1">
    <citation type="journal article" date="2019" name="Int. J. Syst. Evol. Microbiol.">
        <title>The Global Catalogue of Microorganisms (GCM) 10K type strain sequencing project: providing services to taxonomists for standard genome sequencing and annotation.</title>
        <authorList>
            <consortium name="The Broad Institute Genomics Platform"/>
            <consortium name="The Broad Institute Genome Sequencing Center for Infectious Disease"/>
            <person name="Wu L."/>
            <person name="Ma J."/>
        </authorList>
    </citation>
    <scope>NUCLEOTIDE SEQUENCE [LARGE SCALE GENOMIC DNA]</scope>
    <source>
        <strain evidence="3">JCM 19015</strain>
    </source>
</reference>
<dbReference type="CDD" id="cd00761">
    <property type="entry name" value="Glyco_tranf_GTA_type"/>
    <property type="match status" value="1"/>
</dbReference>
<evidence type="ECO:0000259" key="1">
    <source>
        <dbReference type="Pfam" id="PF00535"/>
    </source>
</evidence>
<sequence>MVIAAYSPGDGFDRVMASLDSQTLPQDEFETIVVDDGSPDDTFDRLSALAASRPNMRVERIENSGWPSRPRNVGTDLARAPYVLYVDHDDKLYPDALRRLAEYADETGADVVSAKEQQTRSVWWGTMPFRNGNVANAVPGGDIHQLMPMIPHKLYRRAFLAEHGIRFPEGKRQLWEDIFFNVAAWRHAKVVSLLADTPVYLWVLTDKNNSSSYGPGGKEFWNRLDVLLEFIDRTLDGEDFARARQDEFLHQWRGRALKRFSKLCGTADDERPTRSLPRAQSVLERYVPEEQDPLLGVIAWPHTVLVRAGRVDQLGDLWRHEQKVQARFTGSDVRWDGGVLEGRVEARWVGADGRPLRLIERDGRIYRDLPADIAAPLPPRSLDVTDTLDSFVLRVGAHSRTEYVTWDAEVDGTTVWERLAPGVVTPVSRGTFRADPERLAGGRPLVESVWELSGIVHWSDTARSQGVKVKIPAMPALPARRAAVAYTNKAGTLGIDLNGASRNVVGDGGLHGGRAQGTIDAFVLPVPKVQTWGSVRLPVEIRFEPRRGDAHLVAGTLVTDPNHPRLEAGGAVPPGRYLLSFRAEGGVERLGRWSAHVTRRGAVVLHDTHLRPRRSTIPGLQAEARRIAGGVRRRVLRWLGR</sequence>
<dbReference type="Proteomes" id="UP001500121">
    <property type="component" value="Unassembled WGS sequence"/>
</dbReference>
<keyword evidence="3" id="KW-1185">Reference proteome</keyword>
<protein>
    <submittedName>
        <fullName evidence="2">Glycosyltransferase</fullName>
    </submittedName>
</protein>
<dbReference type="PANTHER" id="PTHR22916:SF3">
    <property type="entry name" value="UDP-GLCNAC:BETAGAL BETA-1,3-N-ACETYLGLUCOSAMINYLTRANSFERASE-LIKE PROTEIN 1"/>
    <property type="match status" value="1"/>
</dbReference>
<gene>
    <name evidence="2" type="ORF">GCM10025783_28520</name>
</gene>
<accession>A0ABP8ZE40</accession>
<evidence type="ECO:0000313" key="3">
    <source>
        <dbReference type="Proteomes" id="UP001500121"/>
    </source>
</evidence>
<evidence type="ECO:0000313" key="2">
    <source>
        <dbReference type="EMBL" id="GAA4753888.1"/>
    </source>
</evidence>